<proteinExistence type="predicted"/>
<reference evidence="2 3" key="1">
    <citation type="submission" date="2018-08" db="EMBL/GenBank/DDBJ databases">
        <title>A genome reference for cultivated species of the human gut microbiota.</title>
        <authorList>
            <person name="Zou Y."/>
            <person name="Xue W."/>
            <person name="Luo G."/>
        </authorList>
    </citation>
    <scope>NUCLEOTIDE SEQUENCE [LARGE SCALE GENOMIC DNA]</scope>
    <source>
        <strain evidence="2 3">OM05-15BH</strain>
    </source>
</reference>
<dbReference type="Proteomes" id="UP000260983">
    <property type="component" value="Unassembled WGS sequence"/>
</dbReference>
<name>A0A3E5BS13_9BACE</name>
<feature type="transmembrane region" description="Helical" evidence="1">
    <location>
        <begin position="12"/>
        <end position="33"/>
    </location>
</feature>
<feature type="transmembrane region" description="Helical" evidence="1">
    <location>
        <begin position="45"/>
        <end position="70"/>
    </location>
</feature>
<sequence>MLDKFKEVGTKLTVSGTCCIVFSFVQIATVHWCRLDSLRNASHELFNNMFIIGSFITVIGLLLFLIVLIYRWITKLTAYLLFKFPVIKKALSTIYTILWGVPSLLFFVFF</sequence>
<evidence type="ECO:0000313" key="2">
    <source>
        <dbReference type="EMBL" id="RGN40417.1"/>
    </source>
</evidence>
<gene>
    <name evidence="2" type="ORF">DXB65_01970</name>
</gene>
<keyword evidence="1" id="KW-0472">Membrane</keyword>
<feature type="transmembrane region" description="Helical" evidence="1">
    <location>
        <begin position="90"/>
        <end position="109"/>
    </location>
</feature>
<organism evidence="2 3">
    <name type="scientific">Bacteroides oleiciplenus</name>
    <dbReference type="NCBI Taxonomy" id="626931"/>
    <lineage>
        <taxon>Bacteria</taxon>
        <taxon>Pseudomonadati</taxon>
        <taxon>Bacteroidota</taxon>
        <taxon>Bacteroidia</taxon>
        <taxon>Bacteroidales</taxon>
        <taxon>Bacteroidaceae</taxon>
        <taxon>Bacteroides</taxon>
    </lineage>
</organism>
<keyword evidence="1" id="KW-0812">Transmembrane</keyword>
<protein>
    <submittedName>
        <fullName evidence="2">Uncharacterized protein</fullName>
    </submittedName>
</protein>
<keyword evidence="1" id="KW-1133">Transmembrane helix</keyword>
<accession>A0A3E5BS13</accession>
<dbReference type="AlphaFoldDB" id="A0A3E5BS13"/>
<comment type="caution">
    <text evidence="2">The sequence shown here is derived from an EMBL/GenBank/DDBJ whole genome shotgun (WGS) entry which is preliminary data.</text>
</comment>
<evidence type="ECO:0000256" key="1">
    <source>
        <dbReference type="SAM" id="Phobius"/>
    </source>
</evidence>
<evidence type="ECO:0000313" key="3">
    <source>
        <dbReference type="Proteomes" id="UP000260983"/>
    </source>
</evidence>
<dbReference type="EMBL" id="QSUL01000001">
    <property type="protein sequence ID" value="RGN40417.1"/>
    <property type="molecule type" value="Genomic_DNA"/>
</dbReference>